<comment type="caution">
    <text evidence="2">The sequence shown here is derived from an EMBL/GenBank/DDBJ whole genome shotgun (WGS) entry which is preliminary data.</text>
</comment>
<dbReference type="RefSeq" id="WP_284480231.1">
    <property type="nucleotide sequence ID" value="NZ_JASNJD010000004.1"/>
</dbReference>
<evidence type="ECO:0000313" key="2">
    <source>
        <dbReference type="EMBL" id="MDK3017414.1"/>
    </source>
</evidence>
<name>A0ABT7EYS2_9RHOB</name>
<dbReference type="EMBL" id="JASNJD010000004">
    <property type="protein sequence ID" value="MDK3017414.1"/>
    <property type="molecule type" value="Genomic_DNA"/>
</dbReference>
<proteinExistence type="predicted"/>
<gene>
    <name evidence="2" type="ORF">QO033_06980</name>
</gene>
<keyword evidence="1" id="KW-0812">Transmembrane</keyword>
<reference evidence="2 3" key="1">
    <citation type="submission" date="2023-05" db="EMBL/GenBank/DDBJ databases">
        <title>Pseudodonghicola sp. nov.</title>
        <authorList>
            <person name="Huang J."/>
        </authorList>
    </citation>
    <scope>NUCLEOTIDE SEQUENCE [LARGE SCALE GENOMIC DNA]</scope>
    <source>
        <strain evidence="2 3">IC7</strain>
    </source>
</reference>
<evidence type="ECO:0008006" key="4">
    <source>
        <dbReference type="Google" id="ProtNLM"/>
    </source>
</evidence>
<keyword evidence="1" id="KW-0472">Membrane</keyword>
<accession>A0ABT7EYS2</accession>
<feature type="transmembrane region" description="Helical" evidence="1">
    <location>
        <begin position="54"/>
        <end position="72"/>
    </location>
</feature>
<evidence type="ECO:0000313" key="3">
    <source>
        <dbReference type="Proteomes" id="UP001243757"/>
    </source>
</evidence>
<keyword evidence="3" id="KW-1185">Reference proteome</keyword>
<keyword evidence="1" id="KW-1133">Transmembrane helix</keyword>
<dbReference type="Proteomes" id="UP001243757">
    <property type="component" value="Unassembled WGS sequence"/>
</dbReference>
<organism evidence="2 3">
    <name type="scientific">Pseudodonghicola flavimaris</name>
    <dbReference type="NCBI Taxonomy" id="3050036"/>
    <lineage>
        <taxon>Bacteria</taxon>
        <taxon>Pseudomonadati</taxon>
        <taxon>Pseudomonadota</taxon>
        <taxon>Alphaproteobacteria</taxon>
        <taxon>Rhodobacterales</taxon>
        <taxon>Paracoccaceae</taxon>
        <taxon>Pseudodonghicola</taxon>
    </lineage>
</organism>
<sequence>MALCCSGPARAQFFLHRSPIIAVAACIEPLLVLTGAGLTRGLRRRPGIVLRLQRGLGAVLIGLGLRLVRVALSRRAPQNPH</sequence>
<feature type="transmembrane region" description="Helical" evidence="1">
    <location>
        <begin position="20"/>
        <end position="42"/>
    </location>
</feature>
<protein>
    <recommendedName>
        <fullName evidence="4">LysE family translocator</fullName>
    </recommendedName>
</protein>
<evidence type="ECO:0000256" key="1">
    <source>
        <dbReference type="SAM" id="Phobius"/>
    </source>
</evidence>